<accession>A0A0A9B5S5</accession>
<feature type="transmembrane region" description="Helical" evidence="1">
    <location>
        <begin position="12"/>
        <end position="32"/>
    </location>
</feature>
<name>A0A0A9B5S5_ARUDO</name>
<reference evidence="2" key="2">
    <citation type="journal article" date="2015" name="Data Brief">
        <title>Shoot transcriptome of the giant reed, Arundo donax.</title>
        <authorList>
            <person name="Barrero R.A."/>
            <person name="Guerrero F.D."/>
            <person name="Moolhuijzen P."/>
            <person name="Goolsby J.A."/>
            <person name="Tidwell J."/>
            <person name="Bellgard S.E."/>
            <person name="Bellgard M.I."/>
        </authorList>
    </citation>
    <scope>NUCLEOTIDE SEQUENCE</scope>
    <source>
        <tissue evidence="2">Shoot tissue taken approximately 20 cm above the soil surface</tissue>
    </source>
</reference>
<reference evidence="2" key="1">
    <citation type="submission" date="2014-09" db="EMBL/GenBank/DDBJ databases">
        <authorList>
            <person name="Magalhaes I.L.F."/>
            <person name="Oliveira U."/>
            <person name="Santos F.R."/>
            <person name="Vidigal T.H.D.A."/>
            <person name="Brescovit A.D."/>
            <person name="Santos A.J."/>
        </authorList>
    </citation>
    <scope>NUCLEOTIDE SEQUENCE</scope>
    <source>
        <tissue evidence="2">Shoot tissue taken approximately 20 cm above the soil surface</tissue>
    </source>
</reference>
<evidence type="ECO:0000256" key="1">
    <source>
        <dbReference type="SAM" id="Phobius"/>
    </source>
</evidence>
<evidence type="ECO:0000313" key="2">
    <source>
        <dbReference type="EMBL" id="JAD54632.1"/>
    </source>
</evidence>
<sequence>MVLSSATRLVLWRVVFGRSMVMTMMRLLLLWLI</sequence>
<protein>
    <submittedName>
        <fullName evidence="2">Uncharacterized protein</fullName>
    </submittedName>
</protein>
<keyword evidence="1" id="KW-1133">Transmembrane helix</keyword>
<keyword evidence="1" id="KW-0812">Transmembrane</keyword>
<dbReference type="AlphaFoldDB" id="A0A0A9B5S5"/>
<organism evidence="2">
    <name type="scientific">Arundo donax</name>
    <name type="common">Giant reed</name>
    <name type="synonym">Donax arundinaceus</name>
    <dbReference type="NCBI Taxonomy" id="35708"/>
    <lineage>
        <taxon>Eukaryota</taxon>
        <taxon>Viridiplantae</taxon>
        <taxon>Streptophyta</taxon>
        <taxon>Embryophyta</taxon>
        <taxon>Tracheophyta</taxon>
        <taxon>Spermatophyta</taxon>
        <taxon>Magnoliopsida</taxon>
        <taxon>Liliopsida</taxon>
        <taxon>Poales</taxon>
        <taxon>Poaceae</taxon>
        <taxon>PACMAD clade</taxon>
        <taxon>Arundinoideae</taxon>
        <taxon>Arundineae</taxon>
        <taxon>Arundo</taxon>
    </lineage>
</organism>
<keyword evidence="1" id="KW-0472">Membrane</keyword>
<proteinExistence type="predicted"/>
<dbReference type="EMBL" id="GBRH01243263">
    <property type="protein sequence ID" value="JAD54632.1"/>
    <property type="molecule type" value="Transcribed_RNA"/>
</dbReference>